<dbReference type="Gene3D" id="3.40.30.10">
    <property type="entry name" value="Glutaredoxin"/>
    <property type="match status" value="1"/>
</dbReference>
<sequence length="254" mass="28852">MATEQPKVTLYWLEKSRSQRILMMLEELKVPYELKVFKRDANNLADPALKDIHPLGKSPVLGVKAPGAEKEIVIAESANIVEYLAEHFGKGMIPKRWADGKEGQVGGETDGWLRYRYLMHYCEGSLMSLLVVGLVVSQIANAPAPFFIRPILRGIGSKVRGAFLDRNYEQNWKFIEEQLATTPEGGDFFCGKELTGADIMMLFPLEGATMMLDVKREQYPKMYAWIERMHERESYKAAIKKVEDATGEKYEVIP</sequence>
<dbReference type="Pfam" id="PF00043">
    <property type="entry name" value="GST_C"/>
    <property type="match status" value="1"/>
</dbReference>
<protein>
    <submittedName>
        <fullName evidence="4">Glutathione S-transferase</fullName>
    </submittedName>
</protein>
<dbReference type="PANTHER" id="PTHR44051:SF9">
    <property type="entry name" value="GLUTATHIONE S-TRANSFERASE 1"/>
    <property type="match status" value="1"/>
</dbReference>
<dbReference type="SUPFAM" id="SSF52833">
    <property type="entry name" value="Thioredoxin-like"/>
    <property type="match status" value="1"/>
</dbReference>
<dbReference type="PANTHER" id="PTHR44051">
    <property type="entry name" value="GLUTATHIONE S-TRANSFERASE-RELATED"/>
    <property type="match status" value="1"/>
</dbReference>
<evidence type="ECO:0000313" key="5">
    <source>
        <dbReference type="Proteomes" id="UP000799772"/>
    </source>
</evidence>
<feature type="domain" description="GST N-terminal" evidence="2">
    <location>
        <begin position="5"/>
        <end position="92"/>
    </location>
</feature>
<dbReference type="EMBL" id="ML978121">
    <property type="protein sequence ID" value="KAF2104340.1"/>
    <property type="molecule type" value="Genomic_DNA"/>
</dbReference>
<proteinExistence type="inferred from homology"/>
<dbReference type="Pfam" id="PF13409">
    <property type="entry name" value="GST_N_2"/>
    <property type="match status" value="1"/>
</dbReference>
<dbReference type="AlphaFoldDB" id="A0A9P4IS17"/>
<dbReference type="InterPro" id="IPR040079">
    <property type="entry name" value="Glutathione_S-Trfase"/>
</dbReference>
<dbReference type="Gene3D" id="1.20.1050.10">
    <property type="match status" value="1"/>
</dbReference>
<evidence type="ECO:0000256" key="1">
    <source>
        <dbReference type="ARBA" id="ARBA00007409"/>
    </source>
</evidence>
<gene>
    <name evidence="4" type="ORF">NA57DRAFT_51173</name>
</gene>
<dbReference type="SFLD" id="SFLDS00019">
    <property type="entry name" value="Glutathione_Transferase_(cytos"/>
    <property type="match status" value="1"/>
</dbReference>
<dbReference type="CDD" id="cd03046">
    <property type="entry name" value="GST_N_GTT1_like"/>
    <property type="match status" value="1"/>
</dbReference>
<dbReference type="InterPro" id="IPR010987">
    <property type="entry name" value="Glutathione-S-Trfase_C-like"/>
</dbReference>
<evidence type="ECO:0000259" key="3">
    <source>
        <dbReference type="PROSITE" id="PS50405"/>
    </source>
</evidence>
<dbReference type="SFLD" id="SFLDG00358">
    <property type="entry name" value="Main_(cytGST)"/>
    <property type="match status" value="1"/>
</dbReference>
<keyword evidence="5" id="KW-1185">Reference proteome</keyword>
<name>A0A9P4IS17_9PEZI</name>
<dbReference type="InterPro" id="IPR004045">
    <property type="entry name" value="Glutathione_S-Trfase_N"/>
</dbReference>
<comment type="caution">
    <text evidence="4">The sequence shown here is derived from an EMBL/GenBank/DDBJ whole genome shotgun (WGS) entry which is preliminary data.</text>
</comment>
<dbReference type="SUPFAM" id="SSF47616">
    <property type="entry name" value="GST C-terminal domain-like"/>
    <property type="match status" value="1"/>
</dbReference>
<dbReference type="OrthoDB" id="2098326at2759"/>
<accession>A0A9P4IS17</accession>
<dbReference type="InterPro" id="IPR036282">
    <property type="entry name" value="Glutathione-S-Trfase_C_sf"/>
</dbReference>
<organism evidence="4 5">
    <name type="scientific">Rhizodiscina lignyota</name>
    <dbReference type="NCBI Taxonomy" id="1504668"/>
    <lineage>
        <taxon>Eukaryota</taxon>
        <taxon>Fungi</taxon>
        <taxon>Dikarya</taxon>
        <taxon>Ascomycota</taxon>
        <taxon>Pezizomycotina</taxon>
        <taxon>Dothideomycetes</taxon>
        <taxon>Pleosporomycetidae</taxon>
        <taxon>Aulographales</taxon>
        <taxon>Rhizodiscinaceae</taxon>
        <taxon>Rhizodiscina</taxon>
    </lineage>
</organism>
<dbReference type="CDD" id="cd03189">
    <property type="entry name" value="GST_C_GTT1_like"/>
    <property type="match status" value="1"/>
</dbReference>
<dbReference type="InterPro" id="IPR036249">
    <property type="entry name" value="Thioredoxin-like_sf"/>
</dbReference>
<dbReference type="Proteomes" id="UP000799772">
    <property type="component" value="Unassembled WGS sequence"/>
</dbReference>
<dbReference type="PROSITE" id="PS50405">
    <property type="entry name" value="GST_CTER"/>
    <property type="match status" value="1"/>
</dbReference>
<evidence type="ECO:0000313" key="4">
    <source>
        <dbReference type="EMBL" id="KAF2104340.1"/>
    </source>
</evidence>
<feature type="domain" description="GST C-terminal" evidence="3">
    <location>
        <begin position="125"/>
        <end position="248"/>
    </location>
</feature>
<comment type="similarity">
    <text evidence="1">Belongs to the GST superfamily.</text>
</comment>
<evidence type="ECO:0000259" key="2">
    <source>
        <dbReference type="PROSITE" id="PS50404"/>
    </source>
</evidence>
<reference evidence="4" key="1">
    <citation type="journal article" date="2020" name="Stud. Mycol.">
        <title>101 Dothideomycetes genomes: a test case for predicting lifestyles and emergence of pathogens.</title>
        <authorList>
            <person name="Haridas S."/>
            <person name="Albert R."/>
            <person name="Binder M."/>
            <person name="Bloem J."/>
            <person name="Labutti K."/>
            <person name="Salamov A."/>
            <person name="Andreopoulos B."/>
            <person name="Baker S."/>
            <person name="Barry K."/>
            <person name="Bills G."/>
            <person name="Bluhm B."/>
            <person name="Cannon C."/>
            <person name="Castanera R."/>
            <person name="Culley D."/>
            <person name="Daum C."/>
            <person name="Ezra D."/>
            <person name="Gonzalez J."/>
            <person name="Henrissat B."/>
            <person name="Kuo A."/>
            <person name="Liang C."/>
            <person name="Lipzen A."/>
            <person name="Lutzoni F."/>
            <person name="Magnuson J."/>
            <person name="Mondo S."/>
            <person name="Nolan M."/>
            <person name="Ohm R."/>
            <person name="Pangilinan J."/>
            <person name="Park H.-J."/>
            <person name="Ramirez L."/>
            <person name="Alfaro M."/>
            <person name="Sun H."/>
            <person name="Tritt A."/>
            <person name="Yoshinaga Y."/>
            <person name="Zwiers L.-H."/>
            <person name="Turgeon B."/>
            <person name="Goodwin S."/>
            <person name="Spatafora J."/>
            <person name="Crous P."/>
            <person name="Grigoriev I."/>
        </authorList>
    </citation>
    <scope>NUCLEOTIDE SEQUENCE</scope>
    <source>
        <strain evidence="4">CBS 133067</strain>
    </source>
</reference>
<dbReference type="InterPro" id="IPR004046">
    <property type="entry name" value="GST_C"/>
</dbReference>
<dbReference type="PROSITE" id="PS50404">
    <property type="entry name" value="GST_NTER"/>
    <property type="match status" value="1"/>
</dbReference>